<protein>
    <recommendedName>
        <fullName evidence="4">DUF4468 domain-containing protein</fullName>
    </recommendedName>
</protein>
<reference evidence="2 3" key="1">
    <citation type="submission" date="2020-09" db="EMBL/GenBank/DDBJ databases">
        <authorList>
            <person name="Kim M.K."/>
        </authorList>
    </citation>
    <scope>NUCLEOTIDE SEQUENCE [LARGE SCALE GENOMIC DNA]</scope>
    <source>
        <strain evidence="2 3">BT189</strain>
    </source>
</reference>
<evidence type="ECO:0000256" key="1">
    <source>
        <dbReference type="SAM" id="SignalP"/>
    </source>
</evidence>
<accession>A0ABR8JNJ0</accession>
<name>A0ABR8JNJ0_9BACT</name>
<feature type="signal peptide" evidence="1">
    <location>
        <begin position="1"/>
        <end position="21"/>
    </location>
</feature>
<feature type="chain" id="PRO_5046541587" description="DUF4468 domain-containing protein" evidence="1">
    <location>
        <begin position="22"/>
        <end position="239"/>
    </location>
</feature>
<keyword evidence="3" id="KW-1185">Reference proteome</keyword>
<evidence type="ECO:0000313" key="2">
    <source>
        <dbReference type="EMBL" id="MBD2721566.1"/>
    </source>
</evidence>
<dbReference type="Proteomes" id="UP000606003">
    <property type="component" value="Unassembled WGS sequence"/>
</dbReference>
<proteinExistence type="predicted"/>
<keyword evidence="1" id="KW-0732">Signal</keyword>
<evidence type="ECO:0008006" key="4">
    <source>
        <dbReference type="Google" id="ProtNLM"/>
    </source>
</evidence>
<evidence type="ECO:0000313" key="3">
    <source>
        <dbReference type="Proteomes" id="UP000606003"/>
    </source>
</evidence>
<dbReference type="EMBL" id="JACXAC010000002">
    <property type="protein sequence ID" value="MBD2721566.1"/>
    <property type="molecule type" value="Genomic_DNA"/>
</dbReference>
<sequence>MTKTFFALLLAGAFASPVVQAQTNAWGQKKNTYQFGKPAAELPRKLPKTVPGRIHLRDGSTVSAPLAYLDYNKVVAVTPGAPKVYTPVEVSSFVMAQDSFVVLKDFKVMVGADEQEYRIAFVRVGAVGAGLALYQFRGTMKREDAVHYGAVATPNGFAGNTYRSDATEYEMTKAWILKRDDSPQWLSLTKSGSNLRAIVEPLIADDARLSKKVKWGSLTTDKLPTLLNEYIADKKAGRN</sequence>
<dbReference type="RefSeq" id="WP_190922844.1">
    <property type="nucleotide sequence ID" value="NZ_JACXAC010000002.1"/>
</dbReference>
<organism evidence="2 3">
    <name type="scientific">Hymenobacter armeniacus</name>
    <dbReference type="NCBI Taxonomy" id="2771358"/>
    <lineage>
        <taxon>Bacteria</taxon>
        <taxon>Pseudomonadati</taxon>
        <taxon>Bacteroidota</taxon>
        <taxon>Cytophagia</taxon>
        <taxon>Cytophagales</taxon>
        <taxon>Hymenobacteraceae</taxon>
        <taxon>Hymenobacter</taxon>
    </lineage>
</organism>
<comment type="caution">
    <text evidence="2">The sequence shown here is derived from an EMBL/GenBank/DDBJ whole genome shotgun (WGS) entry which is preliminary data.</text>
</comment>
<gene>
    <name evidence="2" type="ORF">IC234_05450</name>
</gene>